<evidence type="ECO:0000313" key="2">
    <source>
        <dbReference type="EMBL" id="GJU10755.1"/>
    </source>
</evidence>
<keyword evidence="2" id="KW-0808">Transferase</keyword>
<keyword evidence="2" id="KW-0548">Nucleotidyltransferase</keyword>
<dbReference type="InterPro" id="IPR052160">
    <property type="entry name" value="Gypsy_RT_Integrase-like"/>
</dbReference>
<reference evidence="2" key="1">
    <citation type="journal article" date="2022" name="Int. J. Mol. Sci.">
        <title>Draft Genome of Tanacetum Coccineum: Genomic Comparison of Closely Related Tanacetum-Family Plants.</title>
        <authorList>
            <person name="Yamashiro T."/>
            <person name="Shiraishi A."/>
            <person name="Nakayama K."/>
            <person name="Satake H."/>
        </authorList>
    </citation>
    <scope>NUCLEOTIDE SEQUENCE</scope>
</reference>
<protein>
    <submittedName>
        <fullName evidence="2">Reverse transcriptase domain-containing protein</fullName>
    </submittedName>
</protein>
<keyword evidence="3" id="KW-1185">Reference proteome</keyword>
<dbReference type="GO" id="GO:0003964">
    <property type="term" value="F:RNA-directed DNA polymerase activity"/>
    <property type="evidence" value="ECO:0007669"/>
    <property type="project" value="UniProtKB-KW"/>
</dbReference>
<dbReference type="EMBL" id="BQNB010021858">
    <property type="protein sequence ID" value="GJU10755.1"/>
    <property type="molecule type" value="Genomic_DNA"/>
</dbReference>
<dbReference type="InterPro" id="IPR041588">
    <property type="entry name" value="Integrase_H2C2"/>
</dbReference>
<evidence type="ECO:0000259" key="1">
    <source>
        <dbReference type="Pfam" id="PF17921"/>
    </source>
</evidence>
<evidence type="ECO:0000313" key="3">
    <source>
        <dbReference type="Proteomes" id="UP001151760"/>
    </source>
</evidence>
<proteinExistence type="predicted"/>
<name>A0ABQ5JDY4_9ASTR</name>
<sequence length="135" mass="15574">MHESHKSKYSIHPGSEKMYQDVKKLYWWPNMKADIATYVSKCLTCARVKAEHQRPSGLLVQTRNTDDWKWDISRWILSPKLPRSSQGFDTIWVIVDRLTKMLLTSSNKENDHGQVGTVVPDVISGETRGYIPQLS</sequence>
<dbReference type="Proteomes" id="UP001151760">
    <property type="component" value="Unassembled WGS sequence"/>
</dbReference>
<comment type="caution">
    <text evidence="2">The sequence shown here is derived from an EMBL/GenBank/DDBJ whole genome shotgun (WGS) entry which is preliminary data.</text>
</comment>
<reference evidence="2" key="2">
    <citation type="submission" date="2022-01" db="EMBL/GenBank/DDBJ databases">
        <authorList>
            <person name="Yamashiro T."/>
            <person name="Shiraishi A."/>
            <person name="Satake H."/>
            <person name="Nakayama K."/>
        </authorList>
    </citation>
    <scope>NUCLEOTIDE SEQUENCE</scope>
</reference>
<dbReference type="PANTHER" id="PTHR47266">
    <property type="entry name" value="ENDONUCLEASE-RELATED"/>
    <property type="match status" value="1"/>
</dbReference>
<feature type="domain" description="Integrase zinc-binding" evidence="1">
    <location>
        <begin position="1"/>
        <end position="50"/>
    </location>
</feature>
<keyword evidence="2" id="KW-0695">RNA-directed DNA polymerase</keyword>
<accession>A0ABQ5JDY4</accession>
<organism evidence="2 3">
    <name type="scientific">Tanacetum coccineum</name>
    <dbReference type="NCBI Taxonomy" id="301880"/>
    <lineage>
        <taxon>Eukaryota</taxon>
        <taxon>Viridiplantae</taxon>
        <taxon>Streptophyta</taxon>
        <taxon>Embryophyta</taxon>
        <taxon>Tracheophyta</taxon>
        <taxon>Spermatophyta</taxon>
        <taxon>Magnoliopsida</taxon>
        <taxon>eudicotyledons</taxon>
        <taxon>Gunneridae</taxon>
        <taxon>Pentapetalae</taxon>
        <taxon>asterids</taxon>
        <taxon>campanulids</taxon>
        <taxon>Asterales</taxon>
        <taxon>Asteraceae</taxon>
        <taxon>Asteroideae</taxon>
        <taxon>Anthemideae</taxon>
        <taxon>Anthemidinae</taxon>
        <taxon>Tanacetum</taxon>
    </lineage>
</organism>
<gene>
    <name evidence="2" type="ORF">Tco_1133151</name>
</gene>
<dbReference type="Pfam" id="PF17921">
    <property type="entry name" value="Integrase_H2C2"/>
    <property type="match status" value="1"/>
</dbReference>
<dbReference type="Gene3D" id="1.10.340.70">
    <property type="match status" value="1"/>
</dbReference>